<keyword evidence="3" id="KW-1185">Reference proteome</keyword>
<organism evidence="2 3">
    <name type="scientific">Oryza meyeriana var. granulata</name>
    <dbReference type="NCBI Taxonomy" id="110450"/>
    <lineage>
        <taxon>Eukaryota</taxon>
        <taxon>Viridiplantae</taxon>
        <taxon>Streptophyta</taxon>
        <taxon>Embryophyta</taxon>
        <taxon>Tracheophyta</taxon>
        <taxon>Spermatophyta</taxon>
        <taxon>Magnoliopsida</taxon>
        <taxon>Liliopsida</taxon>
        <taxon>Poales</taxon>
        <taxon>Poaceae</taxon>
        <taxon>BOP clade</taxon>
        <taxon>Oryzoideae</taxon>
        <taxon>Oryzeae</taxon>
        <taxon>Oryzinae</taxon>
        <taxon>Oryza</taxon>
        <taxon>Oryza meyeriana</taxon>
    </lineage>
</organism>
<dbReference type="AlphaFoldDB" id="A0A6G1EDS5"/>
<evidence type="ECO:0000313" key="2">
    <source>
        <dbReference type="EMBL" id="KAF0922938.1"/>
    </source>
</evidence>
<protein>
    <submittedName>
        <fullName evidence="2">Uncharacterized protein</fullName>
    </submittedName>
</protein>
<feature type="compositionally biased region" description="Basic and acidic residues" evidence="1">
    <location>
        <begin position="96"/>
        <end position="106"/>
    </location>
</feature>
<dbReference type="Proteomes" id="UP000479710">
    <property type="component" value="Unassembled WGS sequence"/>
</dbReference>
<sequence>MAMAEGTRTEGKGKKDEEPRGAGDERRAEETSRGGSARENGGGAHQRGKKLEVAAVGIGSTMMKVSPGHSEAERNLAEIGGVGGDRERPGGLGKLEPSEKEVHSQETRPGMRWQVGNLHRSS</sequence>
<accession>A0A6G1EDS5</accession>
<reference evidence="2 3" key="1">
    <citation type="submission" date="2019-11" db="EMBL/GenBank/DDBJ databases">
        <title>Whole genome sequence of Oryza granulata.</title>
        <authorList>
            <person name="Li W."/>
        </authorList>
    </citation>
    <scope>NUCLEOTIDE SEQUENCE [LARGE SCALE GENOMIC DNA]</scope>
    <source>
        <strain evidence="3">cv. Menghai</strain>
        <tissue evidence="2">Leaf</tissue>
    </source>
</reference>
<evidence type="ECO:0000313" key="3">
    <source>
        <dbReference type="Proteomes" id="UP000479710"/>
    </source>
</evidence>
<dbReference type="EMBL" id="SPHZ02000003">
    <property type="protein sequence ID" value="KAF0922938.1"/>
    <property type="molecule type" value="Genomic_DNA"/>
</dbReference>
<gene>
    <name evidence="2" type="ORF">E2562_002175</name>
</gene>
<name>A0A6G1EDS5_9ORYZ</name>
<feature type="region of interest" description="Disordered" evidence="1">
    <location>
        <begin position="79"/>
        <end position="122"/>
    </location>
</feature>
<proteinExistence type="predicted"/>
<feature type="region of interest" description="Disordered" evidence="1">
    <location>
        <begin position="1"/>
        <end position="51"/>
    </location>
</feature>
<evidence type="ECO:0000256" key="1">
    <source>
        <dbReference type="SAM" id="MobiDB-lite"/>
    </source>
</evidence>
<comment type="caution">
    <text evidence="2">The sequence shown here is derived from an EMBL/GenBank/DDBJ whole genome shotgun (WGS) entry which is preliminary data.</text>
</comment>
<feature type="compositionally biased region" description="Basic and acidic residues" evidence="1">
    <location>
        <begin position="7"/>
        <end position="32"/>
    </location>
</feature>